<accession>A0A9W4SNJ7</accession>
<dbReference type="Proteomes" id="UP001153678">
    <property type="component" value="Unassembled WGS sequence"/>
</dbReference>
<dbReference type="Pfam" id="PF13181">
    <property type="entry name" value="TPR_8"/>
    <property type="match status" value="1"/>
</dbReference>
<dbReference type="SMART" id="SM00028">
    <property type="entry name" value="TPR"/>
    <property type="match status" value="5"/>
</dbReference>
<organism evidence="4 5">
    <name type="scientific">Funneliformis geosporum</name>
    <dbReference type="NCBI Taxonomy" id="1117311"/>
    <lineage>
        <taxon>Eukaryota</taxon>
        <taxon>Fungi</taxon>
        <taxon>Fungi incertae sedis</taxon>
        <taxon>Mucoromycota</taxon>
        <taxon>Glomeromycotina</taxon>
        <taxon>Glomeromycetes</taxon>
        <taxon>Glomerales</taxon>
        <taxon>Glomeraceae</taxon>
        <taxon>Funneliformis</taxon>
    </lineage>
</organism>
<sequence length="1202" mass="141816">MEGNSSQFLRDKKENGSNNLKNNVNRILIKLEEDGFVTPDEKVKELIKEVNEPKRLLALKLLFEDLQSEFSSKVLINSLFALADPTPFNLYYSKESVSVLELHLRTWIVVLERICFSPIRLTKELRDKVYNSLAKFAEIHRKTTQVMEEGLENNFRYNFNQQIDDKDDEKIIKKRNYNIDFLLIHLRDTLHSLRDDEHWLQEIMRRMKDILKAFLNITPGVLSIVAPEAIIPIDNCAIWSILAQLRLGLSFKYVASYYVDWRIMLIIRHNIVEWAEDSKKIISKKHAEMILMEYLWSFLEREWNHVADKAILESQSKFDEVSNKVSKTLRNTRSLLSDLAGNEPIALPHTLWFGILDLAHDLIKTSSRTATHGLCYYLASESLKRAPSSFIQFKTIEILLYLNSINNKLFSIIELDFHQYTNRLKENNFLKSSSEKFQNILVFAKEKHLEDLKLNDDDDETKGKGKGKCSVKNTLVDHEHLSKSYHILDLIANEITCPISREPTNQLCILKCQHEISLNSLKKLKQTTCPQCREKIEDNEIRYVSQNTIYKNLYSQFLEAGHLVPLYELESSDQIKGNQYDSDSDDISEIDLILTKKNELNKTLKLKSSISLQSIFQIKSSKKQHPIYKNVVSKLSEKNYDQAIFWCQKFLEKFPKSYSMRCILAYTYRFINNYKQAHLYLNEAIRLKPKKQIALYIRGEIYFRQKRYEEAIECLKNEDSKNLNLIVGFSYLICGGYHYWYAALRIFNSVLKNDPKNYLCLKYCVYANEKQGHYLNALTILDILLSINKDDSLILCYYGEVLSNLERYNEAISYFTKANFIDPENVYNLCKRAITYYLLEMTNEALLDLNKALQLNSSYDLAYYYRGLTFYTIRDFSNSILDFEKCVQLNPSDNVAKAQLYYLEYLLAKKNNKVIDRFIIAKINQIPNIDMDISSIFIRCKIYIELEQYDMALIDFNILFEYNRCNISYTYLLQKYSNFWKYLYNHHKINDNEFVDFGIVEKFDIFMYKGTKNFKCYLIKVISLTEYSFIQEDFTSFSRKVLEINNGLQLIILPKLPHIWIADGFYIIWKICINNISSKDCSLNFIIKTEKDITPYENTLQYKDLLKLSELGWIEYVLPQYISTLECEWIQPSIEIKNGFINMKIDYIRFSFIKTSQLHFKMGKFISYYKLHSNIPEAFEDKYFQKKELENLLELEEILNHL</sequence>
<dbReference type="PANTHER" id="PTHR44858">
    <property type="entry name" value="TETRATRICOPEPTIDE REPEAT PROTEIN 6"/>
    <property type="match status" value="1"/>
</dbReference>
<keyword evidence="5" id="KW-1185">Reference proteome</keyword>
<protein>
    <submittedName>
        <fullName evidence="4">3874_t:CDS:1</fullName>
    </submittedName>
</protein>
<feature type="repeat" description="TPR" evidence="3">
    <location>
        <begin position="792"/>
        <end position="825"/>
    </location>
</feature>
<reference evidence="4" key="1">
    <citation type="submission" date="2022-08" db="EMBL/GenBank/DDBJ databases">
        <authorList>
            <person name="Kallberg Y."/>
            <person name="Tangrot J."/>
            <person name="Rosling A."/>
        </authorList>
    </citation>
    <scope>NUCLEOTIDE SEQUENCE</scope>
    <source>
        <strain evidence="4">Wild A</strain>
    </source>
</reference>
<dbReference type="PANTHER" id="PTHR44858:SF18">
    <property type="entry name" value="TETRATRICOPEPTIDE REPEAT (TPR) PROTEIN"/>
    <property type="match status" value="1"/>
</dbReference>
<dbReference type="AlphaFoldDB" id="A0A9W4SNJ7"/>
<dbReference type="EMBL" id="CAMKVN010001271">
    <property type="protein sequence ID" value="CAI2174864.1"/>
    <property type="molecule type" value="Genomic_DNA"/>
</dbReference>
<evidence type="ECO:0000313" key="4">
    <source>
        <dbReference type="EMBL" id="CAI2174864.1"/>
    </source>
</evidence>
<dbReference type="OrthoDB" id="3257538at2759"/>
<dbReference type="PROSITE" id="PS50005">
    <property type="entry name" value="TPR"/>
    <property type="match status" value="2"/>
</dbReference>
<evidence type="ECO:0000313" key="5">
    <source>
        <dbReference type="Proteomes" id="UP001153678"/>
    </source>
</evidence>
<dbReference type="InterPro" id="IPR019734">
    <property type="entry name" value="TPR_rpt"/>
</dbReference>
<name>A0A9W4SNJ7_9GLOM</name>
<dbReference type="InterPro" id="IPR011990">
    <property type="entry name" value="TPR-like_helical_dom_sf"/>
</dbReference>
<dbReference type="SUPFAM" id="SSF48452">
    <property type="entry name" value="TPR-like"/>
    <property type="match status" value="1"/>
</dbReference>
<dbReference type="Pfam" id="PF12895">
    <property type="entry name" value="ANAPC3"/>
    <property type="match status" value="1"/>
</dbReference>
<evidence type="ECO:0000256" key="2">
    <source>
        <dbReference type="ARBA" id="ARBA00022803"/>
    </source>
</evidence>
<keyword evidence="1" id="KW-0677">Repeat</keyword>
<evidence type="ECO:0000256" key="3">
    <source>
        <dbReference type="PROSITE-ProRule" id="PRU00339"/>
    </source>
</evidence>
<dbReference type="Gene3D" id="3.30.40.10">
    <property type="entry name" value="Zinc/RING finger domain, C3HC4 (zinc finger)"/>
    <property type="match status" value="1"/>
</dbReference>
<evidence type="ECO:0000256" key="1">
    <source>
        <dbReference type="ARBA" id="ARBA00022737"/>
    </source>
</evidence>
<comment type="caution">
    <text evidence="4">The sequence shown here is derived from an EMBL/GenBank/DDBJ whole genome shotgun (WGS) entry which is preliminary data.</text>
</comment>
<dbReference type="InterPro" id="IPR013083">
    <property type="entry name" value="Znf_RING/FYVE/PHD"/>
</dbReference>
<gene>
    <name evidence="4" type="ORF">FWILDA_LOCUS6806</name>
</gene>
<dbReference type="Gene3D" id="1.25.40.10">
    <property type="entry name" value="Tetratricopeptide repeat domain"/>
    <property type="match status" value="2"/>
</dbReference>
<dbReference type="SUPFAM" id="SSF57850">
    <property type="entry name" value="RING/U-box"/>
    <property type="match status" value="1"/>
</dbReference>
<proteinExistence type="predicted"/>
<dbReference type="Gene3D" id="1.25.40.1040">
    <property type="match status" value="1"/>
</dbReference>
<keyword evidence="2 3" id="KW-0802">TPR repeat</keyword>
<feature type="repeat" description="TPR" evidence="3">
    <location>
        <begin position="860"/>
        <end position="893"/>
    </location>
</feature>
<dbReference type="InterPro" id="IPR050498">
    <property type="entry name" value="Ycf3"/>
</dbReference>